<feature type="coiled-coil region" evidence="1">
    <location>
        <begin position="28"/>
        <end position="83"/>
    </location>
</feature>
<dbReference type="EMBL" id="BEZZ01001159">
    <property type="protein sequence ID" value="GCC38325.1"/>
    <property type="molecule type" value="Genomic_DNA"/>
</dbReference>
<organism evidence="2 3">
    <name type="scientific">Chiloscyllium punctatum</name>
    <name type="common">Brownbanded bambooshark</name>
    <name type="synonym">Hemiscyllium punctatum</name>
    <dbReference type="NCBI Taxonomy" id="137246"/>
    <lineage>
        <taxon>Eukaryota</taxon>
        <taxon>Metazoa</taxon>
        <taxon>Chordata</taxon>
        <taxon>Craniata</taxon>
        <taxon>Vertebrata</taxon>
        <taxon>Chondrichthyes</taxon>
        <taxon>Elasmobranchii</taxon>
        <taxon>Galeomorphii</taxon>
        <taxon>Galeoidea</taxon>
        <taxon>Orectolobiformes</taxon>
        <taxon>Hemiscylliidae</taxon>
        <taxon>Chiloscyllium</taxon>
    </lineage>
</organism>
<dbReference type="OMA" id="PLHANMR"/>
<accession>A0A401T6S0</accession>
<evidence type="ECO:0000313" key="3">
    <source>
        <dbReference type="Proteomes" id="UP000287033"/>
    </source>
</evidence>
<dbReference type="Proteomes" id="UP000287033">
    <property type="component" value="Unassembled WGS sequence"/>
</dbReference>
<reference evidence="2 3" key="1">
    <citation type="journal article" date="2018" name="Nat. Ecol. Evol.">
        <title>Shark genomes provide insights into elasmobranch evolution and the origin of vertebrates.</title>
        <authorList>
            <person name="Hara Y"/>
            <person name="Yamaguchi K"/>
            <person name="Onimaru K"/>
            <person name="Kadota M"/>
            <person name="Koyanagi M"/>
            <person name="Keeley SD"/>
            <person name="Tatsumi K"/>
            <person name="Tanaka K"/>
            <person name="Motone F"/>
            <person name="Kageyama Y"/>
            <person name="Nozu R"/>
            <person name="Adachi N"/>
            <person name="Nishimura O"/>
            <person name="Nakagawa R"/>
            <person name="Tanegashima C"/>
            <person name="Kiyatake I"/>
            <person name="Matsumoto R"/>
            <person name="Murakumo K"/>
            <person name="Nishida K"/>
            <person name="Terakita A"/>
            <person name="Kuratani S"/>
            <person name="Sato K"/>
            <person name="Hyodo S Kuraku.S."/>
        </authorList>
    </citation>
    <scope>NUCLEOTIDE SEQUENCE [LARGE SCALE GENOMIC DNA]</scope>
</reference>
<proteinExistence type="predicted"/>
<dbReference type="AlphaFoldDB" id="A0A401T6S0"/>
<keyword evidence="3" id="KW-1185">Reference proteome</keyword>
<comment type="caution">
    <text evidence="2">The sequence shown here is derived from an EMBL/GenBank/DDBJ whole genome shotgun (WGS) entry which is preliminary data.</text>
</comment>
<keyword evidence="1" id="KW-0175">Coiled coil</keyword>
<dbReference type="OrthoDB" id="10059413at2759"/>
<protein>
    <submittedName>
        <fullName evidence="2">Uncharacterized protein</fullName>
    </submittedName>
</protein>
<name>A0A401T6S0_CHIPU</name>
<dbReference type="STRING" id="137246.A0A401T6S0"/>
<gene>
    <name evidence="2" type="ORF">chiPu_0016839</name>
</gene>
<evidence type="ECO:0000313" key="2">
    <source>
        <dbReference type="EMBL" id="GCC38325.1"/>
    </source>
</evidence>
<sequence length="145" mass="16605">MRQQHLLLGFAKLREKIEAAIEPISAILKKHEQEIQTLDRTREVVKQRTTASETMAEVSGGRIRTLENQVRILQEQVDDLENKSRRKNVWLVGLPVHEEGEDLVGYLEKWLPNFLGLELEQVWAGSQCVGLGRITMRRSGPDHNA</sequence>
<evidence type="ECO:0000256" key="1">
    <source>
        <dbReference type="SAM" id="Coils"/>
    </source>
</evidence>